<dbReference type="AlphaFoldDB" id="A0AAN3D4X0"/>
<sequence>MSLPVRIRRLTGRLIFSSIIGKTDSGKMNVIIPVLFFTFALRKNKKCMMP</sequence>
<reference evidence="1 2" key="1">
    <citation type="submission" date="2007-03" db="EMBL/GenBank/DDBJ databases">
        <authorList>
            <person name="Fulton L."/>
            <person name="Clifton S."/>
            <person name="Fulton B."/>
            <person name="Xu J."/>
            <person name="Minx P."/>
            <person name="Pepin K.H."/>
            <person name="Johnson M."/>
            <person name="Thiruvilangam P."/>
            <person name="Bhonagiri V."/>
            <person name="Nash W.E."/>
            <person name="Mardis E.R."/>
            <person name="Wilson R.K."/>
        </authorList>
    </citation>
    <scope>NUCLEOTIDE SEQUENCE [LARGE SCALE GENOMIC DNA]</scope>
    <source>
        <strain evidence="2">ATCC 8483 / DSM 1896 / JCM 5824 / BCRC 10623 / CCUG 4943 / NCTC 11153</strain>
    </source>
</reference>
<proteinExistence type="predicted"/>
<dbReference type="EMBL" id="AAXF02000053">
    <property type="protein sequence ID" value="EDO09934.1"/>
    <property type="molecule type" value="Genomic_DNA"/>
</dbReference>
<protein>
    <submittedName>
        <fullName evidence="1">Uncharacterized protein</fullName>
    </submittedName>
</protein>
<comment type="caution">
    <text evidence="1">The sequence shown here is derived from an EMBL/GenBank/DDBJ whole genome shotgun (WGS) entry which is preliminary data.</text>
</comment>
<dbReference type="Proteomes" id="UP000005475">
    <property type="component" value="Unassembled WGS sequence"/>
</dbReference>
<gene>
    <name evidence="1" type="ORF">BACOVA_04311</name>
</gene>
<evidence type="ECO:0000313" key="1">
    <source>
        <dbReference type="EMBL" id="EDO09934.1"/>
    </source>
</evidence>
<accession>A0AAN3D4X0</accession>
<evidence type="ECO:0000313" key="2">
    <source>
        <dbReference type="Proteomes" id="UP000005475"/>
    </source>
</evidence>
<organism evidence="1 2">
    <name type="scientific">Bacteroides ovatus (strain ATCC 8483 / DSM 1896 / JCM 5824 / BCRC 10623 / CCUG 4943 / NCTC 11153)</name>
    <dbReference type="NCBI Taxonomy" id="411476"/>
    <lineage>
        <taxon>Bacteria</taxon>
        <taxon>Pseudomonadati</taxon>
        <taxon>Bacteroidota</taxon>
        <taxon>Bacteroidia</taxon>
        <taxon>Bacteroidales</taxon>
        <taxon>Bacteroidaceae</taxon>
        <taxon>Bacteroides</taxon>
    </lineage>
</organism>
<name>A0AAN3D4X0_BACO1</name>
<reference evidence="2" key="2">
    <citation type="submission" date="2007-04" db="EMBL/GenBank/DDBJ databases">
        <title>Draft genome sequence of Bacteroides ovatus (ATCC 8483).</title>
        <authorList>
            <person name="Sudarsanam P."/>
            <person name="Ley R."/>
            <person name="Guruge J."/>
            <person name="Turnbaugh P.J."/>
            <person name="Mahowald M."/>
            <person name="Liep D."/>
            <person name="Gordon J."/>
        </authorList>
    </citation>
    <scope>NUCLEOTIDE SEQUENCE [LARGE SCALE GENOMIC DNA]</scope>
    <source>
        <strain evidence="2">ATCC 8483 / DSM 1896 / JCM 5824 / BCRC 10623 / CCUG 4943 / NCTC 11153</strain>
    </source>
</reference>